<evidence type="ECO:0000256" key="1">
    <source>
        <dbReference type="ARBA" id="ARBA00004141"/>
    </source>
</evidence>
<dbReference type="EMBL" id="CP002780">
    <property type="protein sequence ID" value="AEG61454.1"/>
    <property type="molecule type" value="Genomic_DNA"/>
</dbReference>
<feature type="transmembrane region" description="Helical" evidence="6">
    <location>
        <begin position="35"/>
        <end position="55"/>
    </location>
</feature>
<evidence type="ECO:0000256" key="5">
    <source>
        <dbReference type="ARBA" id="ARBA00023136"/>
    </source>
</evidence>
<evidence type="ECO:0000313" key="8">
    <source>
        <dbReference type="EMBL" id="AEG61454.1"/>
    </source>
</evidence>
<evidence type="ECO:0000256" key="3">
    <source>
        <dbReference type="ARBA" id="ARBA00022692"/>
    </source>
</evidence>
<gene>
    <name evidence="8" type="ordered locus">Desru_3248</name>
</gene>
<dbReference type="Proteomes" id="UP000009234">
    <property type="component" value="Chromosome"/>
</dbReference>
<dbReference type="STRING" id="696281.Desru_3248"/>
<feature type="domain" description="EamA" evidence="7">
    <location>
        <begin position="149"/>
        <end position="284"/>
    </location>
</feature>
<feature type="transmembrane region" description="Helical" evidence="6">
    <location>
        <begin position="243"/>
        <end position="262"/>
    </location>
</feature>
<dbReference type="Pfam" id="PF00892">
    <property type="entry name" value="EamA"/>
    <property type="match status" value="2"/>
</dbReference>
<comment type="similarity">
    <text evidence="2">Belongs to the EamA transporter family.</text>
</comment>
<keyword evidence="5 6" id="KW-0472">Membrane</keyword>
<dbReference type="KEGG" id="dru:Desru_3248"/>
<evidence type="ECO:0000256" key="6">
    <source>
        <dbReference type="SAM" id="Phobius"/>
    </source>
</evidence>
<dbReference type="eggNOG" id="COG0697">
    <property type="taxonomic scope" value="Bacteria"/>
</dbReference>
<organism evidence="8 9">
    <name type="scientific">Desulforamulus ruminis (strain ATCC 23193 / DSM 2154 / NCIMB 8452 / DL)</name>
    <name type="common">Desulfotomaculum ruminis</name>
    <dbReference type="NCBI Taxonomy" id="696281"/>
    <lineage>
        <taxon>Bacteria</taxon>
        <taxon>Bacillati</taxon>
        <taxon>Bacillota</taxon>
        <taxon>Clostridia</taxon>
        <taxon>Eubacteriales</taxon>
        <taxon>Peptococcaceae</taxon>
        <taxon>Desulforamulus</taxon>
    </lineage>
</organism>
<dbReference type="GO" id="GO:0016020">
    <property type="term" value="C:membrane"/>
    <property type="evidence" value="ECO:0007669"/>
    <property type="project" value="UniProtKB-SubCell"/>
</dbReference>
<dbReference type="InterPro" id="IPR037185">
    <property type="entry name" value="EmrE-like"/>
</dbReference>
<feature type="transmembrane region" description="Helical" evidence="6">
    <location>
        <begin position="67"/>
        <end position="87"/>
    </location>
</feature>
<feature type="transmembrane region" description="Helical" evidence="6">
    <location>
        <begin position="124"/>
        <end position="141"/>
    </location>
</feature>
<feature type="transmembrane region" description="Helical" evidence="6">
    <location>
        <begin position="208"/>
        <end position="231"/>
    </location>
</feature>
<dbReference type="AlphaFoldDB" id="F6DVJ4"/>
<comment type="subcellular location">
    <subcellularLocation>
        <location evidence="1">Membrane</location>
        <topology evidence="1">Multi-pass membrane protein</topology>
    </subcellularLocation>
</comment>
<reference evidence="9" key="1">
    <citation type="submission" date="2011-05" db="EMBL/GenBank/DDBJ databases">
        <title>Complete sequence of Desulfotomaculum ruminis DSM 2154.</title>
        <authorList>
            <person name="Lucas S."/>
            <person name="Copeland A."/>
            <person name="Lapidus A."/>
            <person name="Cheng J.-F."/>
            <person name="Goodwin L."/>
            <person name="Pitluck S."/>
            <person name="Lu M."/>
            <person name="Detter J.C."/>
            <person name="Han C."/>
            <person name="Tapia R."/>
            <person name="Land M."/>
            <person name="Hauser L."/>
            <person name="Kyrpides N."/>
            <person name="Ivanova N."/>
            <person name="Mikhailova N."/>
            <person name="Pagani I."/>
            <person name="Stams A.J.M."/>
            <person name="Plugge C.M."/>
            <person name="Muyzer G."/>
            <person name="Kuever J."/>
            <person name="Parshina S.N."/>
            <person name="Ivanova A.E."/>
            <person name="Nazina T.N."/>
            <person name="Brambilla E."/>
            <person name="Spring S."/>
            <person name="Klenk H.-P."/>
            <person name="Woyke T."/>
        </authorList>
    </citation>
    <scope>NUCLEOTIDE SEQUENCE [LARGE SCALE GENOMIC DNA]</scope>
    <source>
        <strain evidence="9">ATCC 23193 / DSM 2154 / NCIB 8452 / DL</strain>
    </source>
</reference>
<evidence type="ECO:0000256" key="2">
    <source>
        <dbReference type="ARBA" id="ARBA00007362"/>
    </source>
</evidence>
<accession>F6DVJ4</accession>
<name>F6DVJ4_DESRL</name>
<feature type="transmembrane region" description="Helical" evidence="6">
    <location>
        <begin position="177"/>
        <end position="196"/>
    </location>
</feature>
<feature type="transmembrane region" description="Helical" evidence="6">
    <location>
        <begin position="7"/>
        <end position="29"/>
    </location>
</feature>
<keyword evidence="4 6" id="KW-1133">Transmembrane helix</keyword>
<dbReference type="PANTHER" id="PTHR32322:SF2">
    <property type="entry name" value="EAMA DOMAIN-CONTAINING PROTEIN"/>
    <property type="match status" value="1"/>
</dbReference>
<evidence type="ECO:0000256" key="4">
    <source>
        <dbReference type="ARBA" id="ARBA00022989"/>
    </source>
</evidence>
<dbReference type="Gene3D" id="1.10.3730.20">
    <property type="match status" value="1"/>
</dbReference>
<feature type="transmembrane region" description="Helical" evidence="6">
    <location>
        <begin position="147"/>
        <end position="165"/>
    </location>
</feature>
<keyword evidence="3 6" id="KW-0812">Transmembrane</keyword>
<feature type="domain" description="EamA" evidence="7">
    <location>
        <begin position="6"/>
        <end position="138"/>
    </location>
</feature>
<reference evidence="8 9" key="2">
    <citation type="journal article" date="2012" name="Stand. Genomic Sci.">
        <title>Complete genome sequence of the sulfate-reducing firmicute Desulfotomaculum ruminis type strain (DL(T)).</title>
        <authorList>
            <person name="Spring S."/>
            <person name="Visser M."/>
            <person name="Lu M."/>
            <person name="Copeland A."/>
            <person name="Lapidus A."/>
            <person name="Lucas S."/>
            <person name="Cheng J.F."/>
            <person name="Han C."/>
            <person name="Tapia R."/>
            <person name="Goodwin L.A."/>
            <person name="Pitluck S."/>
            <person name="Ivanova N."/>
            <person name="Land M."/>
            <person name="Hauser L."/>
            <person name="Larimer F."/>
            <person name="Rohde M."/>
            <person name="Goker M."/>
            <person name="Detter J.C."/>
            <person name="Kyrpides N.C."/>
            <person name="Woyke T."/>
            <person name="Schaap P.J."/>
            <person name="Plugge C.M."/>
            <person name="Muyzer G."/>
            <person name="Kuever J."/>
            <person name="Pereira I.A."/>
            <person name="Parshina S.N."/>
            <person name="Bernier-Latmani R."/>
            <person name="Stams A.J."/>
            <person name="Klenk H.P."/>
        </authorList>
    </citation>
    <scope>NUCLEOTIDE SEQUENCE [LARGE SCALE GENOMIC DNA]</scope>
    <source>
        <strain evidence="9">ATCC 23193 / DSM 2154 / NCIB 8452 / DL</strain>
    </source>
</reference>
<dbReference type="OrthoDB" id="34284at2"/>
<feature type="transmembrane region" description="Helical" evidence="6">
    <location>
        <begin position="93"/>
        <end position="115"/>
    </location>
</feature>
<dbReference type="PANTHER" id="PTHR32322">
    <property type="entry name" value="INNER MEMBRANE TRANSPORTER"/>
    <property type="match status" value="1"/>
</dbReference>
<proteinExistence type="inferred from homology"/>
<sequence>MSNLFKGAIYLSLAASIWGGMYVVSKFALDTIPPFTLLFLRYLTASLFLVFICWQRKELTLPRQNRGLLFQIGFIGYFLSIAAQFVGTKLSSAHMGAVITTLSPVFLSLFAVFLLKERMSFKQLMSMAVAFAGVMIVIGGGGGDSTLGGNISLLLAALFWGYYSVLSRKASADHSSLEITTWGILVATILTLPTIFFEWQAWSMKDLLQGPILLSVLYIGLVATALAFFSWNKGLSLLPSHQAGPFFFLQPVVGSLLGWLFLNEHLTPSFFLGSLFILAGVYFNMRQRD</sequence>
<dbReference type="InterPro" id="IPR050638">
    <property type="entry name" value="AA-Vitamin_Transporters"/>
</dbReference>
<dbReference type="InterPro" id="IPR000620">
    <property type="entry name" value="EamA_dom"/>
</dbReference>
<protein>
    <recommendedName>
        <fullName evidence="7">EamA domain-containing protein</fullName>
    </recommendedName>
</protein>
<evidence type="ECO:0000313" key="9">
    <source>
        <dbReference type="Proteomes" id="UP000009234"/>
    </source>
</evidence>
<keyword evidence="9" id="KW-1185">Reference proteome</keyword>
<dbReference type="HOGENOM" id="CLU_033863_4_1_9"/>
<feature type="transmembrane region" description="Helical" evidence="6">
    <location>
        <begin position="268"/>
        <end position="285"/>
    </location>
</feature>
<evidence type="ECO:0000259" key="7">
    <source>
        <dbReference type="Pfam" id="PF00892"/>
    </source>
</evidence>
<dbReference type="SUPFAM" id="SSF103481">
    <property type="entry name" value="Multidrug resistance efflux transporter EmrE"/>
    <property type="match status" value="2"/>
</dbReference>